<reference evidence="1 2" key="1">
    <citation type="submission" date="2024-04" db="EMBL/GenBank/DDBJ databases">
        <authorList>
            <person name="Rising A."/>
            <person name="Reimegard J."/>
            <person name="Sonavane S."/>
            <person name="Akerstrom W."/>
            <person name="Nylinder S."/>
            <person name="Hedman E."/>
            <person name="Kallberg Y."/>
        </authorList>
    </citation>
    <scope>NUCLEOTIDE SEQUENCE [LARGE SCALE GENOMIC DNA]</scope>
</reference>
<evidence type="ECO:0000313" key="2">
    <source>
        <dbReference type="Proteomes" id="UP001497382"/>
    </source>
</evidence>
<dbReference type="SUPFAM" id="SSF49599">
    <property type="entry name" value="TRAF domain-like"/>
    <property type="match status" value="2"/>
</dbReference>
<organism evidence="1 2">
    <name type="scientific">Larinioides sclopetarius</name>
    <dbReference type="NCBI Taxonomy" id="280406"/>
    <lineage>
        <taxon>Eukaryota</taxon>
        <taxon>Metazoa</taxon>
        <taxon>Ecdysozoa</taxon>
        <taxon>Arthropoda</taxon>
        <taxon>Chelicerata</taxon>
        <taxon>Arachnida</taxon>
        <taxon>Araneae</taxon>
        <taxon>Araneomorphae</taxon>
        <taxon>Entelegynae</taxon>
        <taxon>Araneoidea</taxon>
        <taxon>Araneidae</taxon>
        <taxon>Larinioides</taxon>
    </lineage>
</organism>
<evidence type="ECO:0008006" key="3">
    <source>
        <dbReference type="Google" id="ProtNLM"/>
    </source>
</evidence>
<dbReference type="Gene3D" id="2.60.210.10">
    <property type="entry name" value="Apoptosis, Tumor Necrosis Factor Receptor Associated Protein 2, Chain A"/>
    <property type="match status" value="1"/>
</dbReference>
<dbReference type="InterPro" id="IPR008974">
    <property type="entry name" value="TRAF-like"/>
</dbReference>
<sequence length="337" mass="39024">MMETNDVATRATFTYIWVIENFSALTYIDLKSPSFVVKSMGDTMWHLQMDEYAGFFCHIRTNPFSAKKDEGIDFEFSFLGDDGLPLISKTSSEPSLFLTLMYRDEFLRRWAEFIPNNTLTVQCRMWKRQHEIPTDVCYARTRLKTYTGSFIWAIEEFSSLPVSAAKDFRELASNEKKVYSLKPLTLKGPFMALILYLKRNSESEDVCVEFLLEKPRDYAFSCELSVLDANGKVIVSQVKRGRTDYRWTILRLRSLISKNKLISNKDLFLPNDTLVLRCSFEVCTGVISNKLEHFTPNVSSVVTEEKIFLNFHVAAEEGNDSLEFEEYFIKQINENGE</sequence>
<gene>
    <name evidence="1" type="ORF">LARSCL_LOCUS17574</name>
</gene>
<keyword evidence="2" id="KW-1185">Reference proteome</keyword>
<dbReference type="InterPro" id="IPR002083">
    <property type="entry name" value="MATH/TRAF_dom"/>
</dbReference>
<name>A0AAV2B8S1_9ARAC</name>
<dbReference type="CDD" id="cd00121">
    <property type="entry name" value="MATH"/>
    <property type="match status" value="1"/>
</dbReference>
<accession>A0AAV2B8S1</accession>
<protein>
    <recommendedName>
        <fullName evidence="3">MATH domain-containing protein</fullName>
    </recommendedName>
</protein>
<dbReference type="AlphaFoldDB" id="A0AAV2B8S1"/>
<evidence type="ECO:0000313" key="1">
    <source>
        <dbReference type="EMBL" id="CAL1292280.1"/>
    </source>
</evidence>
<comment type="caution">
    <text evidence="1">The sequence shown here is derived from an EMBL/GenBank/DDBJ whole genome shotgun (WGS) entry which is preliminary data.</text>
</comment>
<proteinExistence type="predicted"/>
<dbReference type="EMBL" id="CAXIEN010000303">
    <property type="protein sequence ID" value="CAL1292280.1"/>
    <property type="molecule type" value="Genomic_DNA"/>
</dbReference>
<dbReference type="Proteomes" id="UP001497382">
    <property type="component" value="Unassembled WGS sequence"/>
</dbReference>